<dbReference type="PIRSF" id="PIRSF000847">
    <property type="entry name" value="Phos_ph_gly_syn"/>
    <property type="match status" value="1"/>
</dbReference>
<dbReference type="NCBIfam" id="TIGR00560">
    <property type="entry name" value="pgsA"/>
    <property type="match status" value="1"/>
</dbReference>
<keyword evidence="12" id="KW-0594">Phospholipid biosynthesis</keyword>
<comment type="catalytic activity">
    <reaction evidence="14">
        <text>a CDP-1,2-diacyl-sn-glycerol + sn-glycerol 3-phosphate = a 1,2-diacyl-sn-glycero-3-phospho-(1'-sn-glycero-3'-phosphate) + CMP + H(+)</text>
        <dbReference type="Rhea" id="RHEA:12593"/>
        <dbReference type="ChEBI" id="CHEBI:15378"/>
        <dbReference type="ChEBI" id="CHEBI:57597"/>
        <dbReference type="ChEBI" id="CHEBI:58332"/>
        <dbReference type="ChEBI" id="CHEBI:60110"/>
        <dbReference type="ChEBI" id="CHEBI:60377"/>
        <dbReference type="EC" id="2.7.8.5"/>
    </reaction>
</comment>
<evidence type="ECO:0000313" key="17">
    <source>
        <dbReference type="EMBL" id="SUX10293.1"/>
    </source>
</evidence>
<dbReference type="PROSITE" id="PS00379">
    <property type="entry name" value="CDP_ALCOHOL_P_TRANSF"/>
    <property type="match status" value="1"/>
</dbReference>
<keyword evidence="8" id="KW-0812">Transmembrane</keyword>
<keyword evidence="6" id="KW-0444">Lipid biosynthesis</keyword>
<dbReference type="EMBL" id="UFVD01000001">
    <property type="protein sequence ID" value="SUX10293.1"/>
    <property type="molecule type" value="Genomic_DNA"/>
</dbReference>
<evidence type="ECO:0000256" key="15">
    <source>
        <dbReference type="NCBIfam" id="TIGR00560"/>
    </source>
</evidence>
<evidence type="ECO:0000256" key="5">
    <source>
        <dbReference type="ARBA" id="ARBA00014944"/>
    </source>
</evidence>
<protein>
    <recommendedName>
        <fullName evidence="5 15">CDP-diacylglycerol--glycerol-3-phosphate 3-phosphatidyltransferase</fullName>
        <ecNumber evidence="4 15">2.7.8.5</ecNumber>
    </recommendedName>
</protein>
<evidence type="ECO:0000256" key="11">
    <source>
        <dbReference type="ARBA" id="ARBA00023136"/>
    </source>
</evidence>
<keyword evidence="13" id="KW-1208">Phospholipid metabolism</keyword>
<keyword evidence="9" id="KW-1133">Transmembrane helix</keyword>
<dbReference type="Gene3D" id="1.20.120.1760">
    <property type="match status" value="1"/>
</dbReference>
<organism evidence="17 18">
    <name type="scientific">Campylobacter sputorum subsp. sputorum</name>
    <dbReference type="NCBI Taxonomy" id="32024"/>
    <lineage>
        <taxon>Bacteria</taxon>
        <taxon>Pseudomonadati</taxon>
        <taxon>Campylobacterota</taxon>
        <taxon>Epsilonproteobacteria</taxon>
        <taxon>Campylobacterales</taxon>
        <taxon>Campylobacteraceae</taxon>
        <taxon>Campylobacter</taxon>
    </lineage>
</organism>
<dbReference type="GeneID" id="93090920"/>
<keyword evidence="11" id="KW-0472">Membrane</keyword>
<evidence type="ECO:0000256" key="7">
    <source>
        <dbReference type="ARBA" id="ARBA00022679"/>
    </source>
</evidence>
<name>A0A381DHW7_9BACT</name>
<evidence type="ECO:0000256" key="4">
    <source>
        <dbReference type="ARBA" id="ARBA00013170"/>
    </source>
</evidence>
<keyword evidence="7 16" id="KW-0808">Transferase</keyword>
<evidence type="ECO:0000256" key="2">
    <source>
        <dbReference type="ARBA" id="ARBA00005042"/>
    </source>
</evidence>
<proteinExistence type="inferred from homology"/>
<dbReference type="PANTHER" id="PTHR14269">
    <property type="entry name" value="CDP-DIACYLGLYCEROL--GLYCEROL-3-PHOSPHATE 3-PHOSPHATIDYLTRANSFERASE-RELATED"/>
    <property type="match status" value="1"/>
</dbReference>
<sequence>MLNIPNILAFARIFLAPLMFYILLEIKNPTIHISWLNYFATLVFVIASITDFFDGYIARNWKQTTKLGEIIDPLADKMLTLAAFMGLMMIGRANPWAVYLILVREFFITGFRVFLASDGVKVAASMTGKVKTVFQMIAIGFLCMNWYGGSILLWIAVGLTLYSGFEYINGYCKHLNQKK</sequence>
<keyword evidence="18" id="KW-1185">Reference proteome</keyword>
<dbReference type="STRING" id="32024.GCA_000788295_00605"/>
<dbReference type="InterPro" id="IPR050324">
    <property type="entry name" value="CDP-alcohol_PTase-I"/>
</dbReference>
<evidence type="ECO:0000256" key="3">
    <source>
        <dbReference type="ARBA" id="ARBA00010441"/>
    </source>
</evidence>
<evidence type="ECO:0000256" key="1">
    <source>
        <dbReference type="ARBA" id="ARBA00004141"/>
    </source>
</evidence>
<dbReference type="InterPro" id="IPR000462">
    <property type="entry name" value="CDP-OH_P_trans"/>
</dbReference>
<evidence type="ECO:0000256" key="6">
    <source>
        <dbReference type="ARBA" id="ARBA00022516"/>
    </source>
</evidence>
<comment type="similarity">
    <text evidence="3 16">Belongs to the CDP-alcohol phosphatidyltransferase class-I family.</text>
</comment>
<evidence type="ECO:0000256" key="8">
    <source>
        <dbReference type="ARBA" id="ARBA00022692"/>
    </source>
</evidence>
<comment type="pathway">
    <text evidence="2">Phospholipid metabolism; phosphatidylglycerol biosynthesis; phosphatidylglycerol from CDP-diacylglycerol: step 1/2.</text>
</comment>
<dbReference type="GO" id="GO:0008444">
    <property type="term" value="F:CDP-diacylglycerol-glycerol-3-phosphate 3-phosphatidyltransferase activity"/>
    <property type="evidence" value="ECO:0007669"/>
    <property type="project" value="UniProtKB-UniRule"/>
</dbReference>
<evidence type="ECO:0000256" key="12">
    <source>
        <dbReference type="ARBA" id="ARBA00023209"/>
    </source>
</evidence>
<comment type="subcellular location">
    <subcellularLocation>
        <location evidence="1">Membrane</location>
        <topology evidence="1">Multi-pass membrane protein</topology>
    </subcellularLocation>
</comment>
<dbReference type="PANTHER" id="PTHR14269:SF62">
    <property type="entry name" value="CDP-DIACYLGLYCEROL--GLYCEROL-3-PHOSPHATE 3-PHOSPHATIDYLTRANSFERASE 1, CHLOROPLASTIC"/>
    <property type="match status" value="1"/>
</dbReference>
<dbReference type="RefSeq" id="WP_033915891.1">
    <property type="nucleotide sequence ID" value="NZ_CP043427.1"/>
</dbReference>
<dbReference type="GO" id="GO:0016020">
    <property type="term" value="C:membrane"/>
    <property type="evidence" value="ECO:0007669"/>
    <property type="project" value="UniProtKB-SubCell"/>
</dbReference>
<dbReference type="Pfam" id="PF01066">
    <property type="entry name" value="CDP-OH_P_transf"/>
    <property type="match status" value="1"/>
</dbReference>
<accession>A0A381DHW7</accession>
<dbReference type="InterPro" id="IPR004570">
    <property type="entry name" value="Phosphatidylglycerol_P_synth"/>
</dbReference>
<evidence type="ECO:0000256" key="14">
    <source>
        <dbReference type="ARBA" id="ARBA00048586"/>
    </source>
</evidence>
<dbReference type="InterPro" id="IPR043130">
    <property type="entry name" value="CDP-OH_PTrfase_TM_dom"/>
</dbReference>
<evidence type="ECO:0000256" key="16">
    <source>
        <dbReference type="RuleBase" id="RU003750"/>
    </source>
</evidence>
<evidence type="ECO:0000313" key="18">
    <source>
        <dbReference type="Proteomes" id="UP000254920"/>
    </source>
</evidence>
<dbReference type="GO" id="GO:0046474">
    <property type="term" value="P:glycerophospholipid biosynthetic process"/>
    <property type="evidence" value="ECO:0007669"/>
    <property type="project" value="TreeGrafter"/>
</dbReference>
<reference evidence="17 18" key="1">
    <citation type="submission" date="2018-06" db="EMBL/GenBank/DDBJ databases">
        <authorList>
            <consortium name="Pathogen Informatics"/>
            <person name="Doyle S."/>
        </authorList>
    </citation>
    <scope>NUCLEOTIDE SEQUENCE [LARGE SCALE GENOMIC DNA]</scope>
    <source>
        <strain evidence="17 18">NCTC12475</strain>
    </source>
</reference>
<dbReference type="OrthoDB" id="9796672at2"/>
<dbReference type="EC" id="2.7.8.5" evidence="4 15"/>
<gene>
    <name evidence="17" type="primary">pgsA_1</name>
    <name evidence="17" type="ORF">NCTC12475_00480</name>
</gene>
<dbReference type="InterPro" id="IPR048254">
    <property type="entry name" value="CDP_ALCOHOL_P_TRANSF_CS"/>
</dbReference>
<dbReference type="Proteomes" id="UP000254920">
    <property type="component" value="Unassembled WGS sequence"/>
</dbReference>
<evidence type="ECO:0000256" key="10">
    <source>
        <dbReference type="ARBA" id="ARBA00023098"/>
    </source>
</evidence>
<evidence type="ECO:0000256" key="9">
    <source>
        <dbReference type="ARBA" id="ARBA00022989"/>
    </source>
</evidence>
<dbReference type="AlphaFoldDB" id="A0A381DHW7"/>
<evidence type="ECO:0000256" key="13">
    <source>
        <dbReference type="ARBA" id="ARBA00023264"/>
    </source>
</evidence>
<keyword evidence="10" id="KW-0443">Lipid metabolism</keyword>